<dbReference type="Proteomes" id="UP000078348">
    <property type="component" value="Unassembled WGS sequence"/>
</dbReference>
<accession>A0A196SC63</accession>
<dbReference type="InterPro" id="IPR004000">
    <property type="entry name" value="Actin"/>
</dbReference>
<dbReference type="PANTHER" id="PTHR11937">
    <property type="entry name" value="ACTIN"/>
    <property type="match status" value="1"/>
</dbReference>
<evidence type="ECO:0000256" key="3">
    <source>
        <dbReference type="ARBA" id="ARBA00022490"/>
    </source>
</evidence>
<comment type="caution">
    <text evidence="5">The sequence shown here is derived from an EMBL/GenBank/DDBJ whole genome shotgun (WGS) entry which is preliminary data.</text>
</comment>
<protein>
    <submittedName>
        <fullName evidence="5">Actin-like protein Arp6</fullName>
    </submittedName>
</protein>
<gene>
    <name evidence="5" type="ORF">AV274_4706</name>
</gene>
<dbReference type="AlphaFoldDB" id="A0A196SC63"/>
<dbReference type="Gene3D" id="2.30.36.70">
    <property type="entry name" value="Actin, Chain A, domain 2"/>
    <property type="match status" value="1"/>
</dbReference>
<dbReference type="STRING" id="478820.A0A196SC63"/>
<organism evidence="5 6">
    <name type="scientific">Blastocystis sp. subtype 1 (strain ATCC 50177 / NandII)</name>
    <dbReference type="NCBI Taxonomy" id="478820"/>
    <lineage>
        <taxon>Eukaryota</taxon>
        <taxon>Sar</taxon>
        <taxon>Stramenopiles</taxon>
        <taxon>Bigyra</taxon>
        <taxon>Opalozoa</taxon>
        <taxon>Opalinata</taxon>
        <taxon>Blastocystidae</taxon>
        <taxon>Blastocystis</taxon>
    </lineage>
</organism>
<dbReference type="OrthoDB" id="6220758at2759"/>
<keyword evidence="3" id="KW-0963">Cytoplasm</keyword>
<proteinExistence type="inferred from homology"/>
<comment type="subcellular location">
    <subcellularLocation>
        <location evidence="1">Cytoplasm</location>
    </subcellularLocation>
</comment>
<dbReference type="SMART" id="SM00268">
    <property type="entry name" value="ACTIN"/>
    <property type="match status" value="1"/>
</dbReference>
<dbReference type="FunFam" id="3.90.640.10:FF:000014">
    <property type="entry name" value="Putative actin-related protein 6"/>
    <property type="match status" value="1"/>
</dbReference>
<evidence type="ECO:0000256" key="2">
    <source>
        <dbReference type="ARBA" id="ARBA00005665"/>
    </source>
</evidence>
<dbReference type="CDD" id="cd10210">
    <property type="entry name" value="ASKHA_NBD_Arp6"/>
    <property type="match status" value="1"/>
</dbReference>
<dbReference type="SUPFAM" id="SSF53067">
    <property type="entry name" value="Actin-like ATPase domain"/>
    <property type="match status" value="2"/>
</dbReference>
<comment type="similarity">
    <text evidence="2">Belongs to the actin family. ARP6 subfamily.</text>
</comment>
<dbReference type="Gene3D" id="3.30.420.40">
    <property type="match status" value="2"/>
</dbReference>
<dbReference type="InterPro" id="IPR043129">
    <property type="entry name" value="ATPase_NBD"/>
</dbReference>
<evidence type="ECO:0000256" key="4">
    <source>
        <dbReference type="ARBA" id="ARBA00049360"/>
    </source>
</evidence>
<dbReference type="Gene3D" id="3.90.640.10">
    <property type="entry name" value="Actin, Chain A, domain 4"/>
    <property type="match status" value="1"/>
</dbReference>
<reference evidence="5 6" key="1">
    <citation type="submission" date="2016-05" db="EMBL/GenBank/DDBJ databases">
        <title>Nuclear genome of Blastocystis sp. subtype 1 NandII.</title>
        <authorList>
            <person name="Gentekaki E."/>
            <person name="Curtis B."/>
            <person name="Stairs C."/>
            <person name="Eme L."/>
            <person name="Herman E."/>
            <person name="Klimes V."/>
            <person name="Arias M.C."/>
            <person name="Elias M."/>
            <person name="Hilliou F."/>
            <person name="Klute M."/>
            <person name="Malik S.-B."/>
            <person name="Pightling A."/>
            <person name="Rachubinski R."/>
            <person name="Salas D."/>
            <person name="Schlacht A."/>
            <person name="Suga H."/>
            <person name="Archibald J."/>
            <person name="Ball S.G."/>
            <person name="Clark G."/>
            <person name="Dacks J."/>
            <person name="Van Der Giezen M."/>
            <person name="Tsaousis A."/>
            <person name="Roger A."/>
        </authorList>
    </citation>
    <scope>NUCLEOTIDE SEQUENCE [LARGE SCALE GENOMIC DNA]</scope>
    <source>
        <strain evidence="6">ATCC 50177 / NandII</strain>
    </source>
</reference>
<name>A0A196SC63_BLAHN</name>
<dbReference type="GO" id="GO:0005737">
    <property type="term" value="C:cytoplasm"/>
    <property type="evidence" value="ECO:0007669"/>
    <property type="project" value="UniProtKB-SubCell"/>
</dbReference>
<dbReference type="EMBL" id="LXWW01000363">
    <property type="protein sequence ID" value="OAO13599.1"/>
    <property type="molecule type" value="Genomic_DNA"/>
</dbReference>
<dbReference type="Pfam" id="PF00022">
    <property type="entry name" value="Actin"/>
    <property type="match status" value="1"/>
</dbReference>
<comment type="catalytic activity">
    <reaction evidence="4">
        <text>ATP + H2O = ADP + phosphate + H(+)</text>
        <dbReference type="Rhea" id="RHEA:13065"/>
        <dbReference type="ChEBI" id="CHEBI:15377"/>
        <dbReference type="ChEBI" id="CHEBI:15378"/>
        <dbReference type="ChEBI" id="CHEBI:30616"/>
        <dbReference type="ChEBI" id="CHEBI:43474"/>
        <dbReference type="ChEBI" id="CHEBI:456216"/>
    </reaction>
</comment>
<evidence type="ECO:0000256" key="1">
    <source>
        <dbReference type="ARBA" id="ARBA00004496"/>
    </source>
</evidence>
<sequence length="401" mass="44978">MEPQVLVLDNGGSTIKAGLASSADPPCIVPNTTARIRKSLHELIGDDTVSAVTDHSQLMYHRPIEKGYVVNWDYEAKIWNQLLDERHLNLQPQNCYLFLSQPLFNMDELMKGTLEVVFEHFRFGGFCSSPAPLWSFAMECGTLPESDVSRQTASGLVIESGFSFTHIVPIIDGKVVLEGVKRVNVGGKLLTNLLKENLSFRQVNVQDCTHLVNGLKEKFCFVSMDALRELDVCRQSPLRLRKAFVLPDYVTSSTGFELMPGEKVSPTQQVITMLNERFMVPEALFHPSDIGIRQAGIAESVELCLQLFPPSVQQMLVRNIVLSGGNTCLPHFKERFESEIVPVIRDGMEHRIIQLADPIGDTWRGGAAQARNPEFLQRFVTKEMYEENGAYRLLSSAFCQN</sequence>
<evidence type="ECO:0000313" key="6">
    <source>
        <dbReference type="Proteomes" id="UP000078348"/>
    </source>
</evidence>
<dbReference type="GO" id="GO:0005634">
    <property type="term" value="C:nucleus"/>
    <property type="evidence" value="ECO:0007669"/>
    <property type="project" value="UniProtKB-ARBA"/>
</dbReference>
<evidence type="ECO:0000313" key="5">
    <source>
        <dbReference type="EMBL" id="OAO13599.1"/>
    </source>
</evidence>
<keyword evidence="6" id="KW-1185">Reference proteome</keyword>